<evidence type="ECO:0000313" key="4">
    <source>
        <dbReference type="Proteomes" id="UP000758701"/>
    </source>
</evidence>
<evidence type="ECO:0000259" key="2">
    <source>
        <dbReference type="PROSITE" id="PS51674"/>
    </source>
</evidence>
<feature type="region of interest" description="Disordered" evidence="1">
    <location>
        <begin position="1"/>
        <end position="53"/>
    </location>
</feature>
<dbReference type="RefSeq" id="WP_224310439.1">
    <property type="nucleotide sequence ID" value="NZ_JAHSST010000031.1"/>
</dbReference>
<dbReference type="Pfam" id="PF02467">
    <property type="entry name" value="Whib"/>
    <property type="match status" value="1"/>
</dbReference>
<gene>
    <name evidence="3" type="ORF">KVH32_34675</name>
</gene>
<keyword evidence="4" id="KW-1185">Reference proteome</keyword>
<accession>A0ABS7WE76</accession>
<sequence>MSRTGIANPGSFADPDPRFPFPHSPAPTRCQSEPATFDFAKGDRSGESRAATEQRLDRARQACSGCPIVKDCLRWALVNEDLTRVGVFAATTPVQRVVLRKRLADRLGPDWIDVLADQDQARRERSAAARHTPLTANQTRIVRLDRDANGPMRVPLTPAQQQRNRARLLAGLTAA</sequence>
<protein>
    <submittedName>
        <fullName evidence="3">WhiB family transcriptional regulator</fullName>
    </submittedName>
</protein>
<proteinExistence type="predicted"/>
<evidence type="ECO:0000256" key="1">
    <source>
        <dbReference type="SAM" id="MobiDB-lite"/>
    </source>
</evidence>
<feature type="domain" description="4Fe-4S Wbl-type" evidence="2">
    <location>
        <begin position="27"/>
        <end position="98"/>
    </location>
</feature>
<dbReference type="InterPro" id="IPR034768">
    <property type="entry name" value="4FE4S_WBL"/>
</dbReference>
<comment type="caution">
    <text evidence="3">The sequence shown here is derived from an EMBL/GenBank/DDBJ whole genome shotgun (WGS) entry which is preliminary data.</text>
</comment>
<evidence type="ECO:0000313" key="3">
    <source>
        <dbReference type="EMBL" id="MBZ6156264.1"/>
    </source>
</evidence>
<organism evidence="3 4">
    <name type="scientific">Streptomyces olivaceus</name>
    <dbReference type="NCBI Taxonomy" id="47716"/>
    <lineage>
        <taxon>Bacteria</taxon>
        <taxon>Bacillati</taxon>
        <taxon>Actinomycetota</taxon>
        <taxon>Actinomycetes</taxon>
        <taxon>Kitasatosporales</taxon>
        <taxon>Streptomycetaceae</taxon>
        <taxon>Streptomyces</taxon>
    </lineage>
</organism>
<dbReference type="EMBL" id="JAHSTP010000025">
    <property type="protein sequence ID" value="MBZ6156264.1"/>
    <property type="molecule type" value="Genomic_DNA"/>
</dbReference>
<reference evidence="3 4" key="1">
    <citation type="submission" date="2021-06" db="EMBL/GenBank/DDBJ databases">
        <title>Ecological speciation of a Streptomyces species isolated from different habitats and geographic origins.</title>
        <authorList>
            <person name="Wang J."/>
        </authorList>
    </citation>
    <scope>NUCLEOTIDE SEQUENCE [LARGE SCALE GENOMIC DNA]</scope>
    <source>
        <strain evidence="3 4">FXJ8.012</strain>
    </source>
</reference>
<dbReference type="PROSITE" id="PS51674">
    <property type="entry name" value="4FE4S_WBL"/>
    <property type="match status" value="1"/>
</dbReference>
<name>A0ABS7WE76_STROV</name>
<feature type="compositionally biased region" description="Basic and acidic residues" evidence="1">
    <location>
        <begin position="40"/>
        <end position="53"/>
    </location>
</feature>
<dbReference type="Proteomes" id="UP000758701">
    <property type="component" value="Unassembled WGS sequence"/>
</dbReference>